<dbReference type="Pfam" id="PF09353">
    <property type="entry name" value="DUF1995"/>
    <property type="match status" value="1"/>
</dbReference>
<dbReference type="RefSeq" id="XP_005828043.1">
    <property type="nucleotide sequence ID" value="XM_005827986.1"/>
</dbReference>
<dbReference type="InterPro" id="IPR053021">
    <property type="entry name" value="Chloroplast_ADK"/>
</dbReference>
<keyword evidence="4" id="KW-1185">Reference proteome</keyword>
<reference evidence="2 4" key="1">
    <citation type="journal article" date="2012" name="Nature">
        <title>Algal genomes reveal evolutionary mosaicism and the fate of nucleomorphs.</title>
        <authorList>
            <consortium name="DOE Joint Genome Institute"/>
            <person name="Curtis B.A."/>
            <person name="Tanifuji G."/>
            <person name="Burki F."/>
            <person name="Gruber A."/>
            <person name="Irimia M."/>
            <person name="Maruyama S."/>
            <person name="Arias M.C."/>
            <person name="Ball S.G."/>
            <person name="Gile G.H."/>
            <person name="Hirakawa Y."/>
            <person name="Hopkins J.F."/>
            <person name="Kuo A."/>
            <person name="Rensing S.A."/>
            <person name="Schmutz J."/>
            <person name="Symeonidi A."/>
            <person name="Elias M."/>
            <person name="Eveleigh R.J."/>
            <person name="Herman E.K."/>
            <person name="Klute M.J."/>
            <person name="Nakayama T."/>
            <person name="Obornik M."/>
            <person name="Reyes-Prieto A."/>
            <person name="Armbrust E.V."/>
            <person name="Aves S.J."/>
            <person name="Beiko R.G."/>
            <person name="Coutinho P."/>
            <person name="Dacks J.B."/>
            <person name="Durnford D.G."/>
            <person name="Fast N.M."/>
            <person name="Green B.R."/>
            <person name="Grisdale C.J."/>
            <person name="Hempel F."/>
            <person name="Henrissat B."/>
            <person name="Hoppner M.P."/>
            <person name="Ishida K."/>
            <person name="Kim E."/>
            <person name="Koreny L."/>
            <person name="Kroth P.G."/>
            <person name="Liu Y."/>
            <person name="Malik S.B."/>
            <person name="Maier U.G."/>
            <person name="McRose D."/>
            <person name="Mock T."/>
            <person name="Neilson J.A."/>
            <person name="Onodera N.T."/>
            <person name="Poole A.M."/>
            <person name="Pritham E.J."/>
            <person name="Richards T.A."/>
            <person name="Rocap G."/>
            <person name="Roy S.W."/>
            <person name="Sarai C."/>
            <person name="Schaack S."/>
            <person name="Shirato S."/>
            <person name="Slamovits C.H."/>
            <person name="Spencer D.F."/>
            <person name="Suzuki S."/>
            <person name="Worden A.Z."/>
            <person name="Zauner S."/>
            <person name="Barry K."/>
            <person name="Bell C."/>
            <person name="Bharti A.K."/>
            <person name="Crow J.A."/>
            <person name="Grimwood J."/>
            <person name="Kramer R."/>
            <person name="Lindquist E."/>
            <person name="Lucas S."/>
            <person name="Salamov A."/>
            <person name="McFadden G.I."/>
            <person name="Lane C.E."/>
            <person name="Keeling P.J."/>
            <person name="Gray M.W."/>
            <person name="Grigoriev I.V."/>
            <person name="Archibald J.M."/>
        </authorList>
    </citation>
    <scope>NUCLEOTIDE SEQUENCE</scope>
    <source>
        <strain evidence="2 4">CCMP2712</strain>
    </source>
</reference>
<dbReference type="PANTHER" id="PTHR35509:SF4">
    <property type="entry name" value="DUF1995 DOMAIN-CONTAINING PROTEIN"/>
    <property type="match status" value="1"/>
</dbReference>
<dbReference type="OrthoDB" id="3155at2759"/>
<feature type="domain" description="DUF1995" evidence="1">
    <location>
        <begin position="16"/>
        <end position="230"/>
    </location>
</feature>
<evidence type="ECO:0000313" key="3">
    <source>
        <dbReference type="EnsemblProtists" id="EKX41063"/>
    </source>
</evidence>
<evidence type="ECO:0000313" key="2">
    <source>
        <dbReference type="EMBL" id="EKX41063.1"/>
    </source>
</evidence>
<dbReference type="GeneID" id="17297803"/>
<dbReference type="EMBL" id="JH993026">
    <property type="protein sequence ID" value="EKX41063.1"/>
    <property type="molecule type" value="Genomic_DNA"/>
</dbReference>
<reference evidence="4" key="2">
    <citation type="submission" date="2012-11" db="EMBL/GenBank/DDBJ databases">
        <authorList>
            <person name="Kuo A."/>
            <person name="Curtis B.A."/>
            <person name="Tanifuji G."/>
            <person name="Burki F."/>
            <person name="Gruber A."/>
            <person name="Irimia M."/>
            <person name="Maruyama S."/>
            <person name="Arias M.C."/>
            <person name="Ball S.G."/>
            <person name="Gile G.H."/>
            <person name="Hirakawa Y."/>
            <person name="Hopkins J.F."/>
            <person name="Rensing S.A."/>
            <person name="Schmutz J."/>
            <person name="Symeonidi A."/>
            <person name="Elias M."/>
            <person name="Eveleigh R.J."/>
            <person name="Herman E.K."/>
            <person name="Klute M.J."/>
            <person name="Nakayama T."/>
            <person name="Obornik M."/>
            <person name="Reyes-Prieto A."/>
            <person name="Armbrust E.V."/>
            <person name="Aves S.J."/>
            <person name="Beiko R.G."/>
            <person name="Coutinho P."/>
            <person name="Dacks J.B."/>
            <person name="Durnford D.G."/>
            <person name="Fast N.M."/>
            <person name="Green B.R."/>
            <person name="Grisdale C."/>
            <person name="Hempe F."/>
            <person name="Henrissat B."/>
            <person name="Hoppner M.P."/>
            <person name="Ishida K.-I."/>
            <person name="Kim E."/>
            <person name="Koreny L."/>
            <person name="Kroth P.G."/>
            <person name="Liu Y."/>
            <person name="Malik S.-B."/>
            <person name="Maier U.G."/>
            <person name="McRose D."/>
            <person name="Mock T."/>
            <person name="Neilson J.A."/>
            <person name="Onodera N.T."/>
            <person name="Poole A.M."/>
            <person name="Pritham E.J."/>
            <person name="Richards T.A."/>
            <person name="Rocap G."/>
            <person name="Roy S.W."/>
            <person name="Sarai C."/>
            <person name="Schaack S."/>
            <person name="Shirato S."/>
            <person name="Slamovits C.H."/>
            <person name="Spencer D.F."/>
            <person name="Suzuki S."/>
            <person name="Worden A.Z."/>
            <person name="Zauner S."/>
            <person name="Barry K."/>
            <person name="Bell C."/>
            <person name="Bharti A.K."/>
            <person name="Crow J.A."/>
            <person name="Grimwood J."/>
            <person name="Kramer R."/>
            <person name="Lindquist E."/>
            <person name="Lucas S."/>
            <person name="Salamov A."/>
            <person name="McFadden G.I."/>
            <person name="Lane C.E."/>
            <person name="Keeling P.J."/>
            <person name="Gray M.W."/>
            <person name="Grigoriev I.V."/>
            <person name="Archibald J.M."/>
        </authorList>
    </citation>
    <scope>NUCLEOTIDE SEQUENCE</scope>
    <source>
        <strain evidence="4">CCMP2712</strain>
    </source>
</reference>
<name>L1IXR0_GUITC</name>
<protein>
    <recommendedName>
        <fullName evidence="1">DUF1995 domain-containing protein</fullName>
    </recommendedName>
</protein>
<proteinExistence type="predicted"/>
<dbReference type="OMA" id="YWAKRIA"/>
<dbReference type="KEGG" id="gtt:GUITHDRAFT_48967"/>
<gene>
    <name evidence="2" type="ORF">GUITHDRAFT_48967</name>
</gene>
<dbReference type="PaxDb" id="55529-EKX41063"/>
<dbReference type="Proteomes" id="UP000011087">
    <property type="component" value="Unassembled WGS sequence"/>
</dbReference>
<organism evidence="2">
    <name type="scientific">Guillardia theta (strain CCMP2712)</name>
    <name type="common">Cryptophyte</name>
    <dbReference type="NCBI Taxonomy" id="905079"/>
    <lineage>
        <taxon>Eukaryota</taxon>
        <taxon>Cryptophyceae</taxon>
        <taxon>Pyrenomonadales</taxon>
        <taxon>Geminigeraceae</taxon>
        <taxon>Guillardia</taxon>
    </lineage>
</organism>
<dbReference type="InterPro" id="IPR018962">
    <property type="entry name" value="DUF1995"/>
</dbReference>
<dbReference type="EnsemblProtists" id="EKX41063">
    <property type="protein sequence ID" value="EKX41063"/>
    <property type="gene ID" value="GUITHDRAFT_48967"/>
</dbReference>
<sequence length="248" mass="28407">MPTLYNGWFWTGEVRDQMLKAVGQALADGLTRMEVNFPPVPNLEEVDFGTALNQQFAIEIRDVLGMEDQKYKIEVRRSLIDFANLYWSRALAAVAGGQPVYVQYCDQTSKKNANSPGENVWIGRLETIPRTLTERQELSIVVNPGDVSQWKKALSYSGPSSPLIFLNRESFAQRDGSTKGVEQVYYLKRISKGWVFRQYPGPWQALVEKPDGTVECVATYNKRPLLREVSKVVREYSFQQFSIFNDRY</sequence>
<dbReference type="HOGENOM" id="CLU_951534_0_0_1"/>
<evidence type="ECO:0000313" key="4">
    <source>
        <dbReference type="Proteomes" id="UP000011087"/>
    </source>
</evidence>
<feature type="non-terminal residue" evidence="2">
    <location>
        <position position="1"/>
    </location>
</feature>
<accession>L1IXR0</accession>
<dbReference type="AlphaFoldDB" id="L1IXR0"/>
<dbReference type="PANTHER" id="PTHR35509">
    <property type="entry name" value="DOMAIN PROTEIN, PUTATIVE (DUF1995)-RELATED"/>
    <property type="match status" value="1"/>
</dbReference>
<reference evidence="3" key="3">
    <citation type="submission" date="2015-06" db="UniProtKB">
        <authorList>
            <consortium name="EnsemblProtists"/>
        </authorList>
    </citation>
    <scope>IDENTIFICATION</scope>
</reference>
<dbReference type="eggNOG" id="ENOG502S1BD">
    <property type="taxonomic scope" value="Eukaryota"/>
</dbReference>
<evidence type="ECO:0000259" key="1">
    <source>
        <dbReference type="Pfam" id="PF09353"/>
    </source>
</evidence>